<comment type="caution">
    <text evidence="4">The sequence shown here is derived from an EMBL/GenBank/DDBJ whole genome shotgun (WGS) entry which is preliminary data.</text>
</comment>
<dbReference type="Gene3D" id="3.40.50.300">
    <property type="entry name" value="P-loop containing nucleotide triphosphate hydrolases"/>
    <property type="match status" value="1"/>
</dbReference>
<dbReference type="Pfam" id="PF03969">
    <property type="entry name" value="AFG1_ATPase"/>
    <property type="match status" value="1"/>
</dbReference>
<keyword evidence="3" id="KW-0067">ATP-binding</keyword>
<keyword evidence="5" id="KW-1185">Reference proteome</keyword>
<dbReference type="PANTHER" id="PTHR12169:SF6">
    <property type="entry name" value="AFG1-LIKE ATPASE"/>
    <property type="match status" value="1"/>
</dbReference>
<evidence type="ECO:0000313" key="5">
    <source>
        <dbReference type="Proteomes" id="UP000747542"/>
    </source>
</evidence>
<dbReference type="GO" id="GO:0005524">
    <property type="term" value="F:ATP binding"/>
    <property type="evidence" value="ECO:0007669"/>
    <property type="project" value="UniProtKB-KW"/>
</dbReference>
<gene>
    <name evidence="4" type="primary">AFG1L-L</name>
    <name evidence="4" type="ORF">Hamer_G009456</name>
</gene>
<organism evidence="4 5">
    <name type="scientific">Homarus americanus</name>
    <name type="common">American lobster</name>
    <dbReference type="NCBI Taxonomy" id="6706"/>
    <lineage>
        <taxon>Eukaryota</taxon>
        <taxon>Metazoa</taxon>
        <taxon>Ecdysozoa</taxon>
        <taxon>Arthropoda</taxon>
        <taxon>Crustacea</taxon>
        <taxon>Multicrustacea</taxon>
        <taxon>Malacostraca</taxon>
        <taxon>Eumalacostraca</taxon>
        <taxon>Eucarida</taxon>
        <taxon>Decapoda</taxon>
        <taxon>Pleocyemata</taxon>
        <taxon>Astacidea</taxon>
        <taxon>Nephropoidea</taxon>
        <taxon>Nephropidae</taxon>
        <taxon>Homarus</taxon>
    </lineage>
</organism>
<proteinExistence type="inferred from homology"/>
<dbReference type="InterPro" id="IPR027417">
    <property type="entry name" value="P-loop_NTPase"/>
</dbReference>
<accession>A0A8J5MJH7</accession>
<evidence type="ECO:0000313" key="4">
    <source>
        <dbReference type="EMBL" id="KAG7153773.1"/>
    </source>
</evidence>
<dbReference type="PANTHER" id="PTHR12169">
    <property type="entry name" value="ATPASE N2B"/>
    <property type="match status" value="1"/>
</dbReference>
<dbReference type="NCBIfam" id="NF040713">
    <property type="entry name" value="ZapE"/>
    <property type="match status" value="1"/>
</dbReference>
<evidence type="ECO:0000256" key="3">
    <source>
        <dbReference type="ARBA" id="ARBA00022840"/>
    </source>
</evidence>
<dbReference type="Proteomes" id="UP000747542">
    <property type="component" value="Unassembled WGS sequence"/>
</dbReference>
<protein>
    <submittedName>
        <fullName evidence="4">AFG1-like ATPase-like</fullName>
    </submittedName>
</protein>
<reference evidence="4" key="1">
    <citation type="journal article" date="2021" name="Sci. Adv.">
        <title>The American lobster genome reveals insights on longevity, neural, and immune adaptations.</title>
        <authorList>
            <person name="Polinski J.M."/>
            <person name="Zimin A.V."/>
            <person name="Clark K.F."/>
            <person name="Kohn A.B."/>
            <person name="Sadowski N."/>
            <person name="Timp W."/>
            <person name="Ptitsyn A."/>
            <person name="Khanna P."/>
            <person name="Romanova D.Y."/>
            <person name="Williams P."/>
            <person name="Greenwood S.J."/>
            <person name="Moroz L.L."/>
            <person name="Walt D.R."/>
            <person name="Bodnar A.G."/>
        </authorList>
    </citation>
    <scope>NUCLEOTIDE SEQUENCE</scope>
    <source>
        <strain evidence="4">GMGI-L3</strain>
    </source>
</reference>
<comment type="similarity">
    <text evidence="1">Belongs to the AFG1 ATPase family.</text>
</comment>
<name>A0A8J5MJH7_HOMAM</name>
<dbReference type="GO" id="GO:0016887">
    <property type="term" value="F:ATP hydrolysis activity"/>
    <property type="evidence" value="ECO:0007669"/>
    <property type="project" value="InterPro"/>
</dbReference>
<dbReference type="GO" id="GO:0005739">
    <property type="term" value="C:mitochondrion"/>
    <property type="evidence" value="ECO:0007669"/>
    <property type="project" value="TreeGrafter"/>
</dbReference>
<dbReference type="AlphaFoldDB" id="A0A8J5MJH7"/>
<evidence type="ECO:0000256" key="1">
    <source>
        <dbReference type="ARBA" id="ARBA00010322"/>
    </source>
</evidence>
<keyword evidence="2" id="KW-0547">Nucleotide-binding</keyword>
<dbReference type="SUPFAM" id="SSF52540">
    <property type="entry name" value="P-loop containing nucleoside triphosphate hydrolases"/>
    <property type="match status" value="1"/>
</dbReference>
<dbReference type="InterPro" id="IPR005654">
    <property type="entry name" value="ATPase_AFG1-like"/>
</dbReference>
<evidence type="ECO:0000256" key="2">
    <source>
        <dbReference type="ARBA" id="ARBA00022741"/>
    </source>
</evidence>
<sequence>MHYRGMFVVRRVVCGPASLCFLTTVAQEATTKKPEGPITLYNNYVAENKLFYDEYQKNVVDELQRCYEEVLTYTPPAPPSMLQKFLGWQKVVTPPSGVYIWGTVGTGKTRLMDLFFDCAPFNRKRRVHFNSFMLDVHKRIHAEKKNIKKIHSPDQARYFEPDGTYTINLRPYDPIPPVARSIADESWLICFDEFQVTDIGDAMILKRLFTELFNNGIVVIATSNRHPDDLYKNGLQRSNFSPFIPILKSHCEVINLDSGIDYRMQQLSGSQKAFFVKSECDAEAEVKALFKIFSAEETDVVRPRTLTYHGRNVTFQKTCGGVLDSTFEELCNRKEEVNELLDSHFQKPKNEEFEELIADDSINDDDDAEVEPIKPKLTIKVRIVCTSDVPHTQIFKGDEGHSEFVDKESLMLMDDLGLKEKNQSTKAINIFTGEEEMFAFDRTVSRLTQMMTQEYWQEYNSQMR</sequence>
<dbReference type="EMBL" id="JAHLQT010046319">
    <property type="protein sequence ID" value="KAG7153773.1"/>
    <property type="molecule type" value="Genomic_DNA"/>
</dbReference>